<protein>
    <submittedName>
        <fullName evidence="2">Uncharacterized protein</fullName>
    </submittedName>
</protein>
<keyword evidence="3" id="KW-1185">Reference proteome</keyword>
<feature type="region of interest" description="Disordered" evidence="1">
    <location>
        <begin position="1"/>
        <end position="26"/>
    </location>
</feature>
<evidence type="ECO:0000313" key="3">
    <source>
        <dbReference type="Proteomes" id="UP001479290"/>
    </source>
</evidence>
<name>A0AAW2AHP1_CULAL</name>
<accession>A0AAW2AHP1</accession>
<evidence type="ECO:0000256" key="1">
    <source>
        <dbReference type="SAM" id="MobiDB-lite"/>
    </source>
</evidence>
<gene>
    <name evidence="2" type="ORF">ABG768_025472</name>
</gene>
<dbReference type="EMBL" id="JAWDJR010000007">
    <property type="protein sequence ID" value="KAK9972145.1"/>
    <property type="molecule type" value="Genomic_DNA"/>
</dbReference>
<sequence>NARLYREREENMSKEGEERNTEGVREKMPLSEIRAVVAVRPKERLSRGVPGDDLKIRLFISRFQSTALPTGAIRDGERDT</sequence>
<reference evidence="2 3" key="1">
    <citation type="submission" date="2024-05" db="EMBL/GenBank/DDBJ databases">
        <title>A high-quality chromosomal-level genome assembly of Topmouth culter (Culter alburnus).</title>
        <authorList>
            <person name="Zhao H."/>
        </authorList>
    </citation>
    <scope>NUCLEOTIDE SEQUENCE [LARGE SCALE GENOMIC DNA]</scope>
    <source>
        <strain evidence="2">CATC2023</strain>
        <tissue evidence="2">Muscle</tissue>
    </source>
</reference>
<comment type="caution">
    <text evidence="2">The sequence shown here is derived from an EMBL/GenBank/DDBJ whole genome shotgun (WGS) entry which is preliminary data.</text>
</comment>
<proteinExistence type="predicted"/>
<organism evidence="2 3">
    <name type="scientific">Culter alburnus</name>
    <name type="common">Topmouth culter</name>
    <dbReference type="NCBI Taxonomy" id="194366"/>
    <lineage>
        <taxon>Eukaryota</taxon>
        <taxon>Metazoa</taxon>
        <taxon>Chordata</taxon>
        <taxon>Craniata</taxon>
        <taxon>Vertebrata</taxon>
        <taxon>Euteleostomi</taxon>
        <taxon>Actinopterygii</taxon>
        <taxon>Neopterygii</taxon>
        <taxon>Teleostei</taxon>
        <taxon>Ostariophysi</taxon>
        <taxon>Cypriniformes</taxon>
        <taxon>Xenocyprididae</taxon>
        <taxon>Xenocypridinae</taxon>
        <taxon>Culter</taxon>
    </lineage>
</organism>
<dbReference type="Proteomes" id="UP001479290">
    <property type="component" value="Unassembled WGS sequence"/>
</dbReference>
<dbReference type="AlphaFoldDB" id="A0AAW2AHP1"/>
<feature type="non-terminal residue" evidence="2">
    <location>
        <position position="1"/>
    </location>
</feature>
<evidence type="ECO:0000313" key="2">
    <source>
        <dbReference type="EMBL" id="KAK9972145.1"/>
    </source>
</evidence>